<name>A0A3R7SNS2_PENVA</name>
<dbReference type="Proteomes" id="UP000283509">
    <property type="component" value="Unassembled WGS sequence"/>
</dbReference>
<dbReference type="AlphaFoldDB" id="A0A3R7SNS2"/>
<dbReference type="SUPFAM" id="SSF56219">
    <property type="entry name" value="DNase I-like"/>
    <property type="match status" value="1"/>
</dbReference>
<gene>
    <name evidence="2" type="ORF">C7M84_013094</name>
</gene>
<dbReference type="PANTHER" id="PTHR23227:SF84">
    <property type="entry name" value="ENDONUCLEASE_EXONUCLEASE_PHOSPHATASE DOMAIN-CONTAINING PROTEIN"/>
    <property type="match status" value="1"/>
</dbReference>
<evidence type="ECO:0000313" key="2">
    <source>
        <dbReference type="EMBL" id="ROT68758.1"/>
    </source>
</evidence>
<dbReference type="CDD" id="cd09076">
    <property type="entry name" value="L1-EN"/>
    <property type="match status" value="1"/>
</dbReference>
<dbReference type="OrthoDB" id="410381at2759"/>
<proteinExistence type="predicted"/>
<dbReference type="InterPro" id="IPR036691">
    <property type="entry name" value="Endo/exonu/phosph_ase_sf"/>
</dbReference>
<dbReference type="Pfam" id="PF03372">
    <property type="entry name" value="Exo_endo_phos"/>
    <property type="match status" value="1"/>
</dbReference>
<accession>A0A3R7SNS2</accession>
<dbReference type="InterPro" id="IPR005135">
    <property type="entry name" value="Endo/exonuclease/phosphatase"/>
</dbReference>
<dbReference type="Gene3D" id="3.60.10.10">
    <property type="entry name" value="Endonuclease/exonuclease/phosphatase"/>
    <property type="match status" value="1"/>
</dbReference>
<feature type="domain" description="Endonuclease/exonuclease/phosphatase" evidence="1">
    <location>
        <begin position="57"/>
        <end position="220"/>
    </location>
</feature>
<comment type="caution">
    <text evidence="2">The sequence shown here is derived from an EMBL/GenBank/DDBJ whole genome shotgun (WGS) entry which is preliminary data.</text>
</comment>
<dbReference type="PANTHER" id="PTHR23227">
    <property type="entry name" value="BUCENTAUR RELATED"/>
    <property type="match status" value="1"/>
</dbReference>
<reference evidence="2 3" key="2">
    <citation type="submission" date="2019-01" db="EMBL/GenBank/DDBJ databases">
        <title>The decoding of complex shrimp genome reveals the adaptation for benthos swimmer, frequently molting mechanism and breeding impact on genome.</title>
        <authorList>
            <person name="Sun Y."/>
            <person name="Gao Y."/>
            <person name="Yu Y."/>
        </authorList>
    </citation>
    <scope>NUCLEOTIDE SEQUENCE [LARGE SCALE GENOMIC DNA]</scope>
    <source>
        <tissue evidence="2">Muscle</tissue>
    </source>
</reference>
<sequence>MHCSPPCHEEGARKGALKIACSSTPWPVYRGWWGPCQCGRKKVAKKKSRFMPMNISTWNVRMLRNRNESERPQRCTALIASELARYNNDIAALRETRLAVDGELCERGAGYTFFWSGCGPEERQEAGVGFAVKTSMVGKLAGPPKSVNDRLMTMRLPFSHGLKFATIVSAYAPTMTNPDETKDKFYEDLNTVITAVPHADKLIILGDFNAVGCYSVSWEGVIGKHGVGNCNSNGLLLLQTCAEHGFLITNTVFHLPTRNRTSWMHLCSKH</sequence>
<dbReference type="InterPro" id="IPR027124">
    <property type="entry name" value="Swc5/CFDP1/2"/>
</dbReference>
<dbReference type="STRING" id="6689.A0A3R7SNS2"/>
<protein>
    <recommendedName>
        <fullName evidence="1">Endonuclease/exonuclease/phosphatase domain-containing protein</fullName>
    </recommendedName>
</protein>
<dbReference type="GO" id="GO:0003824">
    <property type="term" value="F:catalytic activity"/>
    <property type="evidence" value="ECO:0007669"/>
    <property type="project" value="InterPro"/>
</dbReference>
<evidence type="ECO:0000313" key="3">
    <source>
        <dbReference type="Proteomes" id="UP000283509"/>
    </source>
</evidence>
<evidence type="ECO:0000259" key="1">
    <source>
        <dbReference type="Pfam" id="PF03372"/>
    </source>
</evidence>
<keyword evidence="3" id="KW-1185">Reference proteome</keyword>
<reference evidence="2 3" key="1">
    <citation type="submission" date="2018-04" db="EMBL/GenBank/DDBJ databases">
        <authorList>
            <person name="Zhang X."/>
            <person name="Yuan J."/>
            <person name="Li F."/>
            <person name="Xiang J."/>
        </authorList>
    </citation>
    <scope>NUCLEOTIDE SEQUENCE [LARGE SCALE GENOMIC DNA]</scope>
    <source>
        <tissue evidence="2">Muscle</tissue>
    </source>
</reference>
<organism evidence="2 3">
    <name type="scientific">Penaeus vannamei</name>
    <name type="common">Whiteleg shrimp</name>
    <name type="synonym">Litopenaeus vannamei</name>
    <dbReference type="NCBI Taxonomy" id="6689"/>
    <lineage>
        <taxon>Eukaryota</taxon>
        <taxon>Metazoa</taxon>
        <taxon>Ecdysozoa</taxon>
        <taxon>Arthropoda</taxon>
        <taxon>Crustacea</taxon>
        <taxon>Multicrustacea</taxon>
        <taxon>Malacostraca</taxon>
        <taxon>Eumalacostraca</taxon>
        <taxon>Eucarida</taxon>
        <taxon>Decapoda</taxon>
        <taxon>Dendrobranchiata</taxon>
        <taxon>Penaeoidea</taxon>
        <taxon>Penaeidae</taxon>
        <taxon>Penaeus</taxon>
    </lineage>
</organism>
<dbReference type="EMBL" id="QCYY01002637">
    <property type="protein sequence ID" value="ROT68758.1"/>
    <property type="molecule type" value="Genomic_DNA"/>
</dbReference>